<dbReference type="InterPro" id="IPR000600">
    <property type="entry name" value="ROK"/>
</dbReference>
<name>A0A7R8WHJ4_9CRUS</name>
<dbReference type="Gene3D" id="3.60.120.10">
    <property type="entry name" value="Anthranilate synthase"/>
    <property type="match status" value="1"/>
</dbReference>
<dbReference type="PANTHER" id="PTHR11236">
    <property type="entry name" value="AMINOBENZOATE/ANTHRANILATE SYNTHASE"/>
    <property type="match status" value="1"/>
</dbReference>
<gene>
    <name evidence="1" type="ORF">CTOB1V02_LOCUS9608</name>
</gene>
<dbReference type="OrthoDB" id="8122846at2759"/>
<reference evidence="1" key="1">
    <citation type="submission" date="2020-11" db="EMBL/GenBank/DDBJ databases">
        <authorList>
            <person name="Tran Van P."/>
        </authorList>
    </citation>
    <scope>NUCLEOTIDE SEQUENCE</scope>
</reference>
<dbReference type="PRINTS" id="PR00095">
    <property type="entry name" value="ANTSNTHASEI"/>
</dbReference>
<dbReference type="SUPFAM" id="SSF56322">
    <property type="entry name" value="ADC synthase"/>
    <property type="match status" value="1"/>
</dbReference>
<dbReference type="InterPro" id="IPR043129">
    <property type="entry name" value="ATPase_NBD"/>
</dbReference>
<dbReference type="NCBIfam" id="NF005486">
    <property type="entry name" value="PRK07093.1"/>
    <property type="match status" value="1"/>
</dbReference>
<proteinExistence type="predicted"/>
<dbReference type="AlphaFoldDB" id="A0A7R8WHJ4"/>
<dbReference type="InterPro" id="IPR015890">
    <property type="entry name" value="Chorismate_C"/>
</dbReference>
<dbReference type="PANTHER" id="PTHR11236:SF50">
    <property type="entry name" value="AMINODEOXYCHORISMATE SYNTHASE COMPONENT 1"/>
    <property type="match status" value="1"/>
</dbReference>
<dbReference type="GO" id="GO:0000162">
    <property type="term" value="P:L-tryptophan biosynthetic process"/>
    <property type="evidence" value="ECO:0007669"/>
    <property type="project" value="TreeGrafter"/>
</dbReference>
<dbReference type="InterPro" id="IPR005801">
    <property type="entry name" value="ADC_synthase"/>
</dbReference>
<organism evidence="1">
    <name type="scientific">Cyprideis torosa</name>
    <dbReference type="NCBI Taxonomy" id="163714"/>
    <lineage>
        <taxon>Eukaryota</taxon>
        <taxon>Metazoa</taxon>
        <taxon>Ecdysozoa</taxon>
        <taxon>Arthropoda</taxon>
        <taxon>Crustacea</taxon>
        <taxon>Oligostraca</taxon>
        <taxon>Ostracoda</taxon>
        <taxon>Podocopa</taxon>
        <taxon>Podocopida</taxon>
        <taxon>Cytherocopina</taxon>
        <taxon>Cytheroidea</taxon>
        <taxon>Cytherideidae</taxon>
        <taxon>Cyprideis</taxon>
    </lineage>
</organism>
<sequence>MEEILGIDVGATGIKGAIVDIEKGELITERIKYPTPKPATPQSMTEVMKKLIADFDWKGKPVGIGFPAIIKEGVSLSASNIDDTWLNFPIVGFLNKKLKCPVSVINDADAAGLAEKTFGGGSEKDGLVILLTLGTGIGSALFYNGVLLPNTELGHLKFGDTVMNNLGAKGIPFVFLIDFEMKKIVISTKWDQNADIKFQMNGFGNQSDQAKSCEVPFLETFPISRTQYQKKFELVKSEIQAGNSFLLNLSSQSKIVTNLSLEDIYHSTEARYKICLDNQFVCFSPEIFVQINRGRICSFPMKGTIDASVENAAEILLNDHKELSEHYTIVDLIRNDLSRVVRNVKVDRFRYIDKIATSQKDLLQVSSEISGQLPEGYANNIGSILFELLPAGSISGAPKVKTVEIIQEAEAQDRGYYTGICGYFDGVNLDSGVMIRFIEKVNDELYYRSGGGITSLSDMEAEYQEMLDKVYLPMSKNHSQKSTMHQSINNES</sequence>
<dbReference type="EMBL" id="OB663852">
    <property type="protein sequence ID" value="CAD7231765.1"/>
    <property type="molecule type" value="Genomic_DNA"/>
</dbReference>
<dbReference type="GO" id="GO:0046820">
    <property type="term" value="F:4-amino-4-deoxychorismate synthase activity"/>
    <property type="evidence" value="ECO:0007669"/>
    <property type="project" value="TreeGrafter"/>
</dbReference>
<dbReference type="SUPFAM" id="SSF53067">
    <property type="entry name" value="Actin-like ATPase domain"/>
    <property type="match status" value="1"/>
</dbReference>
<dbReference type="InterPro" id="IPR019999">
    <property type="entry name" value="Anth_synth_I-like"/>
</dbReference>
<dbReference type="Pfam" id="PF00425">
    <property type="entry name" value="Chorismate_bind"/>
    <property type="match status" value="1"/>
</dbReference>
<dbReference type="Gene3D" id="3.30.420.40">
    <property type="match status" value="2"/>
</dbReference>
<accession>A0A7R8WHJ4</accession>
<evidence type="ECO:0000313" key="1">
    <source>
        <dbReference type="EMBL" id="CAD7231765.1"/>
    </source>
</evidence>
<dbReference type="Pfam" id="PF00480">
    <property type="entry name" value="ROK"/>
    <property type="match status" value="1"/>
</dbReference>
<protein>
    <submittedName>
        <fullName evidence="1">Uncharacterized protein</fullName>
    </submittedName>
</protein>